<evidence type="ECO:0000259" key="5">
    <source>
        <dbReference type="PROSITE" id="PS51464"/>
    </source>
</evidence>
<dbReference type="Pfam" id="PF01380">
    <property type="entry name" value="SIS"/>
    <property type="match status" value="1"/>
</dbReference>
<evidence type="ECO:0000256" key="3">
    <source>
        <dbReference type="ARBA" id="ARBA00023163"/>
    </source>
</evidence>
<dbReference type="SUPFAM" id="SSF46689">
    <property type="entry name" value="Homeodomain-like"/>
    <property type="match status" value="1"/>
</dbReference>
<accession>A0A4R8M7X5</accession>
<comment type="caution">
    <text evidence="6">The sequence shown here is derived from an EMBL/GenBank/DDBJ whole genome shotgun (WGS) entry which is preliminary data.</text>
</comment>
<reference evidence="6 7" key="1">
    <citation type="submission" date="2019-03" db="EMBL/GenBank/DDBJ databases">
        <title>Genomic Encyclopedia of Type Strains, Phase IV (KMG-IV): sequencing the most valuable type-strain genomes for metagenomic binning, comparative biology and taxonomic classification.</title>
        <authorList>
            <person name="Goeker M."/>
        </authorList>
    </citation>
    <scope>NUCLEOTIDE SEQUENCE [LARGE SCALE GENOMIC DNA]</scope>
    <source>
        <strain evidence="6 7">DSM 25964</strain>
    </source>
</reference>
<dbReference type="InterPro" id="IPR000281">
    <property type="entry name" value="HTH_RpiR"/>
</dbReference>
<dbReference type="GO" id="GO:0003677">
    <property type="term" value="F:DNA binding"/>
    <property type="evidence" value="ECO:0007669"/>
    <property type="project" value="UniProtKB-KW"/>
</dbReference>
<dbReference type="OrthoDB" id="2930at2"/>
<evidence type="ECO:0000259" key="4">
    <source>
        <dbReference type="PROSITE" id="PS51071"/>
    </source>
</evidence>
<protein>
    <submittedName>
        <fullName evidence="6">RpiR family transcriptional regulator</fullName>
    </submittedName>
</protein>
<dbReference type="PROSITE" id="PS51464">
    <property type="entry name" value="SIS"/>
    <property type="match status" value="1"/>
</dbReference>
<name>A0A4R8M7X5_9BACT</name>
<keyword evidence="1" id="KW-0805">Transcription regulation</keyword>
<keyword evidence="3" id="KW-0804">Transcription</keyword>
<dbReference type="Gene3D" id="3.40.50.10490">
    <property type="entry name" value="Glucose-6-phosphate isomerase like protein, domain 1"/>
    <property type="match status" value="1"/>
</dbReference>
<dbReference type="InterPro" id="IPR001347">
    <property type="entry name" value="SIS_dom"/>
</dbReference>
<dbReference type="GO" id="GO:1901135">
    <property type="term" value="P:carbohydrate derivative metabolic process"/>
    <property type="evidence" value="ECO:0007669"/>
    <property type="project" value="InterPro"/>
</dbReference>
<dbReference type="Gene3D" id="1.10.10.10">
    <property type="entry name" value="Winged helix-like DNA-binding domain superfamily/Winged helix DNA-binding domain"/>
    <property type="match status" value="1"/>
</dbReference>
<dbReference type="InterPro" id="IPR046348">
    <property type="entry name" value="SIS_dom_sf"/>
</dbReference>
<evidence type="ECO:0000256" key="2">
    <source>
        <dbReference type="ARBA" id="ARBA00023125"/>
    </source>
</evidence>
<keyword evidence="2" id="KW-0238">DNA-binding</keyword>
<dbReference type="EMBL" id="SORI01000005">
    <property type="protein sequence ID" value="TDY61609.1"/>
    <property type="molecule type" value="Genomic_DNA"/>
</dbReference>
<sequence>MNALERMKEKYHAMSGAEKRIADVILENPGLAVNMTVKYLAWKAGVSDGSVINFAGSLGYGGFTKLKIALAMCAEEFRGCAFESVYSCDSAAAALQKMSENASKTFADTCTRISPDALEKAVGLLLKAQRIEVYGMGGSGFIAGDAAYRLMRIGLNAAAFSDPIIGAISASRLGREDAMIVISHSGRTTGMLRALQIGKERGAGTIAVTSYGESPIAKLCDAALVVSSEEAVYHREAVVARLAQLLIVDTLCACIGSQRGAEAMEHMDEALGFIAEHGTRDE</sequence>
<dbReference type="Proteomes" id="UP000295066">
    <property type="component" value="Unassembled WGS sequence"/>
</dbReference>
<organism evidence="6 7">
    <name type="scientific">Aminivibrio pyruvatiphilus</name>
    <dbReference type="NCBI Taxonomy" id="1005740"/>
    <lineage>
        <taxon>Bacteria</taxon>
        <taxon>Thermotogati</taxon>
        <taxon>Synergistota</taxon>
        <taxon>Synergistia</taxon>
        <taxon>Synergistales</taxon>
        <taxon>Aminobacteriaceae</taxon>
        <taxon>Aminivibrio</taxon>
    </lineage>
</organism>
<evidence type="ECO:0000256" key="1">
    <source>
        <dbReference type="ARBA" id="ARBA00023015"/>
    </source>
</evidence>
<dbReference type="GO" id="GO:0003700">
    <property type="term" value="F:DNA-binding transcription factor activity"/>
    <property type="evidence" value="ECO:0007669"/>
    <property type="project" value="InterPro"/>
</dbReference>
<feature type="domain" description="SIS" evidence="5">
    <location>
        <begin position="121"/>
        <end position="261"/>
    </location>
</feature>
<dbReference type="InterPro" id="IPR035472">
    <property type="entry name" value="RpiR-like_SIS"/>
</dbReference>
<proteinExistence type="predicted"/>
<dbReference type="AlphaFoldDB" id="A0A4R8M7X5"/>
<dbReference type="InterPro" id="IPR036388">
    <property type="entry name" value="WH-like_DNA-bd_sf"/>
</dbReference>
<dbReference type="PANTHER" id="PTHR30514:SF1">
    <property type="entry name" value="HTH-TYPE TRANSCRIPTIONAL REGULATOR HEXR-RELATED"/>
    <property type="match status" value="1"/>
</dbReference>
<gene>
    <name evidence="6" type="ORF">C8D99_10521</name>
</gene>
<keyword evidence="7" id="KW-1185">Reference proteome</keyword>
<dbReference type="PROSITE" id="PS51071">
    <property type="entry name" value="HTH_RPIR"/>
    <property type="match status" value="1"/>
</dbReference>
<feature type="domain" description="HTH rpiR-type" evidence="4">
    <location>
        <begin position="1"/>
        <end position="77"/>
    </location>
</feature>
<dbReference type="Pfam" id="PF01418">
    <property type="entry name" value="HTH_6"/>
    <property type="match status" value="1"/>
</dbReference>
<dbReference type="SUPFAM" id="SSF53697">
    <property type="entry name" value="SIS domain"/>
    <property type="match status" value="1"/>
</dbReference>
<evidence type="ECO:0000313" key="6">
    <source>
        <dbReference type="EMBL" id="TDY61609.1"/>
    </source>
</evidence>
<dbReference type="CDD" id="cd05013">
    <property type="entry name" value="SIS_RpiR"/>
    <property type="match status" value="1"/>
</dbReference>
<evidence type="ECO:0000313" key="7">
    <source>
        <dbReference type="Proteomes" id="UP000295066"/>
    </source>
</evidence>
<dbReference type="InterPro" id="IPR009057">
    <property type="entry name" value="Homeodomain-like_sf"/>
</dbReference>
<dbReference type="RefSeq" id="WP_133957063.1">
    <property type="nucleotide sequence ID" value="NZ_SORI01000005.1"/>
</dbReference>
<dbReference type="GO" id="GO:0097367">
    <property type="term" value="F:carbohydrate derivative binding"/>
    <property type="evidence" value="ECO:0007669"/>
    <property type="project" value="InterPro"/>
</dbReference>
<dbReference type="InterPro" id="IPR047640">
    <property type="entry name" value="RpiR-like"/>
</dbReference>
<dbReference type="PANTHER" id="PTHR30514">
    <property type="entry name" value="GLUCOKINASE"/>
    <property type="match status" value="1"/>
</dbReference>